<evidence type="ECO:0000256" key="1">
    <source>
        <dbReference type="ARBA" id="ARBA00001206"/>
    </source>
</evidence>
<keyword evidence="8 16" id="KW-0808">Transferase</keyword>
<evidence type="ECO:0000256" key="11">
    <source>
        <dbReference type="ARBA" id="ARBA00022840"/>
    </source>
</evidence>
<evidence type="ECO:0000256" key="6">
    <source>
        <dbReference type="ARBA" id="ARBA00012102"/>
    </source>
</evidence>
<comment type="subcellular location">
    <subcellularLocation>
        <location evidence="3 16">Cytoplasm</location>
    </subcellularLocation>
</comment>
<feature type="binding site" evidence="16">
    <location>
        <begin position="8"/>
        <end position="15"/>
    </location>
    <ligand>
        <name>ATP</name>
        <dbReference type="ChEBI" id="CHEBI:30616"/>
    </ligand>
</feature>
<evidence type="ECO:0000256" key="8">
    <source>
        <dbReference type="ARBA" id="ARBA00022679"/>
    </source>
</evidence>
<evidence type="ECO:0000256" key="5">
    <source>
        <dbReference type="ARBA" id="ARBA00011738"/>
    </source>
</evidence>
<comment type="function">
    <text evidence="16">Catalyzes the phosphorylation of pantothenate (Pan), the first step in CoA biosynthesis.</text>
</comment>
<dbReference type="HAMAP" id="MF_01274">
    <property type="entry name" value="Pantothen_kinase_3"/>
    <property type="match status" value="1"/>
</dbReference>
<name>A0A6M9PT37_9BURK</name>
<proteinExistence type="inferred from homology"/>
<evidence type="ECO:0000256" key="7">
    <source>
        <dbReference type="ARBA" id="ARBA00022490"/>
    </source>
</evidence>
<dbReference type="InterPro" id="IPR043129">
    <property type="entry name" value="ATPase_NBD"/>
</dbReference>
<dbReference type="GO" id="GO:0015937">
    <property type="term" value="P:coenzyme A biosynthetic process"/>
    <property type="evidence" value="ECO:0007669"/>
    <property type="project" value="UniProtKB-UniRule"/>
</dbReference>
<evidence type="ECO:0000313" key="18">
    <source>
        <dbReference type="Proteomes" id="UP000500806"/>
    </source>
</evidence>
<keyword evidence="12 16" id="KW-0630">Potassium</keyword>
<evidence type="ECO:0000256" key="10">
    <source>
        <dbReference type="ARBA" id="ARBA00022777"/>
    </source>
</evidence>
<comment type="caution">
    <text evidence="16">Lacks conserved residue(s) required for the propagation of feature annotation.</text>
</comment>
<dbReference type="PANTHER" id="PTHR34265">
    <property type="entry name" value="TYPE III PANTOTHENATE KINASE"/>
    <property type="match status" value="1"/>
</dbReference>
<dbReference type="GO" id="GO:0004594">
    <property type="term" value="F:pantothenate kinase activity"/>
    <property type="evidence" value="ECO:0007669"/>
    <property type="project" value="UniProtKB-UniRule"/>
</dbReference>
<reference evidence="17 18" key="1">
    <citation type="submission" date="2018-04" db="EMBL/GenBank/DDBJ databases">
        <title>Polynucleobacter sp. LimPoW16 genome.</title>
        <authorList>
            <person name="Hahn M.W."/>
        </authorList>
    </citation>
    <scope>NUCLEOTIDE SEQUENCE [LARGE SCALE GENOMIC DNA]</scope>
    <source>
        <strain evidence="17 18">LimPoW16</strain>
    </source>
</reference>
<dbReference type="Pfam" id="PF03309">
    <property type="entry name" value="Pan_kinase"/>
    <property type="match status" value="1"/>
</dbReference>
<dbReference type="SUPFAM" id="SSF53067">
    <property type="entry name" value="Actin-like ATPase domain"/>
    <property type="match status" value="2"/>
</dbReference>
<comment type="cofactor">
    <cofactor evidence="16">
        <name>NH4(+)</name>
        <dbReference type="ChEBI" id="CHEBI:28938"/>
    </cofactor>
    <cofactor evidence="16">
        <name>K(+)</name>
        <dbReference type="ChEBI" id="CHEBI:29103"/>
    </cofactor>
    <text evidence="16">A monovalent cation. Ammonium or potassium.</text>
</comment>
<evidence type="ECO:0000256" key="9">
    <source>
        <dbReference type="ARBA" id="ARBA00022741"/>
    </source>
</evidence>
<dbReference type="GO" id="GO:0005524">
    <property type="term" value="F:ATP binding"/>
    <property type="evidence" value="ECO:0007669"/>
    <property type="project" value="UniProtKB-UniRule"/>
</dbReference>
<dbReference type="CDD" id="cd24015">
    <property type="entry name" value="ASKHA_NBD_PanK-III"/>
    <property type="match status" value="1"/>
</dbReference>
<organism evidence="17 18">
    <name type="scientific">Polynucleobacter antarcticus</name>
    <dbReference type="NCBI Taxonomy" id="1743162"/>
    <lineage>
        <taxon>Bacteria</taxon>
        <taxon>Pseudomonadati</taxon>
        <taxon>Pseudomonadota</taxon>
        <taxon>Betaproteobacteria</taxon>
        <taxon>Burkholderiales</taxon>
        <taxon>Burkholderiaceae</taxon>
        <taxon>Polynucleobacter</taxon>
    </lineage>
</organism>
<keyword evidence="11 16" id="KW-0067">ATP-binding</keyword>
<dbReference type="EMBL" id="CP028941">
    <property type="protein sequence ID" value="QKM63441.1"/>
    <property type="molecule type" value="Genomic_DNA"/>
</dbReference>
<keyword evidence="13 16" id="KW-0173">Coenzyme A biosynthesis</keyword>
<keyword evidence="10 16" id="KW-0418">Kinase</keyword>
<feature type="binding site" evidence="16">
    <location>
        <position position="205"/>
    </location>
    <ligand>
        <name>substrate</name>
    </ligand>
</feature>
<keyword evidence="18" id="KW-1185">Reference proteome</keyword>
<feature type="active site" description="Proton acceptor" evidence="16">
    <location>
        <position position="118"/>
    </location>
</feature>
<dbReference type="Proteomes" id="UP000500806">
    <property type="component" value="Chromosome"/>
</dbReference>
<dbReference type="Gene3D" id="3.30.420.40">
    <property type="match status" value="2"/>
</dbReference>
<evidence type="ECO:0000256" key="2">
    <source>
        <dbReference type="ARBA" id="ARBA00001958"/>
    </source>
</evidence>
<dbReference type="RefSeq" id="WP_173943610.1">
    <property type="nucleotide sequence ID" value="NZ_CBCSCD010000002.1"/>
</dbReference>
<comment type="similarity">
    <text evidence="14 16">Belongs to the type III pantothenate kinase family.</text>
</comment>
<dbReference type="PANTHER" id="PTHR34265:SF1">
    <property type="entry name" value="TYPE III PANTOTHENATE KINASE"/>
    <property type="match status" value="1"/>
</dbReference>
<protein>
    <recommendedName>
        <fullName evidence="15 16">Type III pantothenate kinase</fullName>
        <ecNumber evidence="6 16">2.7.1.33</ecNumber>
    </recommendedName>
    <alternativeName>
        <fullName evidence="16">PanK-III</fullName>
    </alternativeName>
    <alternativeName>
        <fullName evidence="16">Pantothenic acid kinase</fullName>
    </alternativeName>
</protein>
<evidence type="ECO:0000256" key="13">
    <source>
        <dbReference type="ARBA" id="ARBA00022993"/>
    </source>
</evidence>
<comment type="pathway">
    <text evidence="4 16">Cofactor biosynthesis; coenzyme A biosynthesis; CoA from (R)-pantothenate: step 1/5.</text>
</comment>
<dbReference type="AlphaFoldDB" id="A0A6M9PT37"/>
<evidence type="ECO:0000256" key="12">
    <source>
        <dbReference type="ARBA" id="ARBA00022958"/>
    </source>
</evidence>
<dbReference type="GO" id="GO:0005737">
    <property type="term" value="C:cytoplasm"/>
    <property type="evidence" value="ECO:0007669"/>
    <property type="project" value="UniProtKB-SubCell"/>
</dbReference>
<gene>
    <name evidence="16" type="primary">coaX</name>
    <name evidence="17" type="ORF">DCO16_10570</name>
</gene>
<accession>A0A6M9PT37</accession>
<dbReference type="EC" id="2.7.1.33" evidence="6 16"/>
<evidence type="ECO:0000313" key="17">
    <source>
        <dbReference type="EMBL" id="QKM63441.1"/>
    </source>
</evidence>
<sequence length="282" mass="30556">MSLYLLFDVGNTRLKWAAVESTQNTADRNKKLWAYSGSISSKSFQSAELRAELSDYIAKTLPKPDAIAFACVAGDEVIAHLQSLFPQWSDISWHQLTGDSPYHGMRTLYQDPSKLGADRWAALIGARALSNTNTLIINAGTATTIDLLGGNGVHYGGWILPGLSLMQESLQSNTARLPLVNRHAHLAANTTSTNSVPQTSLGVSTDEAIIGGCDAAQLGAILRAAYLAKEMNHPVERIWLDGGNAAVLANEIKQFPELARLPVEPIEGLVLRGLWAWLLQKI</sequence>
<dbReference type="InterPro" id="IPR004619">
    <property type="entry name" value="Type_III_PanK"/>
</dbReference>
<keyword evidence="9 16" id="KW-0547">Nucleotide-binding</keyword>
<evidence type="ECO:0000256" key="4">
    <source>
        <dbReference type="ARBA" id="ARBA00005225"/>
    </source>
</evidence>
<feature type="binding site" evidence="16">
    <location>
        <position position="141"/>
    </location>
    <ligand>
        <name>ATP</name>
        <dbReference type="ChEBI" id="CHEBI:30616"/>
    </ligand>
</feature>
<dbReference type="UniPathway" id="UPA00241">
    <property type="reaction ID" value="UER00352"/>
</dbReference>
<dbReference type="KEGG" id="pani:DCO16_10570"/>
<evidence type="ECO:0000256" key="3">
    <source>
        <dbReference type="ARBA" id="ARBA00004496"/>
    </source>
</evidence>
<keyword evidence="7 16" id="KW-0963">Cytoplasm</keyword>
<feature type="binding site" evidence="16">
    <location>
        <position position="109"/>
    </location>
    <ligand>
        <name>substrate</name>
    </ligand>
</feature>
<evidence type="ECO:0000256" key="14">
    <source>
        <dbReference type="ARBA" id="ARBA00038036"/>
    </source>
</evidence>
<dbReference type="NCBIfam" id="TIGR00671">
    <property type="entry name" value="baf"/>
    <property type="match status" value="1"/>
</dbReference>
<evidence type="ECO:0000256" key="16">
    <source>
        <dbReference type="HAMAP-Rule" id="MF_01274"/>
    </source>
</evidence>
<comment type="cofactor">
    <cofactor evidence="2">
        <name>K(+)</name>
        <dbReference type="ChEBI" id="CHEBI:29103"/>
    </cofactor>
</comment>
<evidence type="ECO:0000256" key="15">
    <source>
        <dbReference type="ARBA" id="ARBA00040883"/>
    </source>
</evidence>
<comment type="catalytic activity">
    <reaction evidence="1 16">
        <text>(R)-pantothenate + ATP = (R)-4'-phosphopantothenate + ADP + H(+)</text>
        <dbReference type="Rhea" id="RHEA:16373"/>
        <dbReference type="ChEBI" id="CHEBI:10986"/>
        <dbReference type="ChEBI" id="CHEBI:15378"/>
        <dbReference type="ChEBI" id="CHEBI:29032"/>
        <dbReference type="ChEBI" id="CHEBI:30616"/>
        <dbReference type="ChEBI" id="CHEBI:456216"/>
        <dbReference type="EC" id="2.7.1.33"/>
    </reaction>
</comment>
<feature type="binding site" evidence="16">
    <location>
        <begin position="116"/>
        <end position="119"/>
    </location>
    <ligand>
        <name>substrate</name>
    </ligand>
</feature>
<comment type="subunit">
    <text evidence="5 16">Homodimer.</text>
</comment>